<organism evidence="1 4">
    <name type="scientific">Thalassospira lucentensis</name>
    <dbReference type="NCBI Taxonomy" id="168935"/>
    <lineage>
        <taxon>Bacteria</taxon>
        <taxon>Pseudomonadati</taxon>
        <taxon>Pseudomonadota</taxon>
        <taxon>Alphaproteobacteria</taxon>
        <taxon>Rhodospirillales</taxon>
        <taxon>Thalassospiraceae</taxon>
        <taxon>Thalassospira</taxon>
    </lineage>
</organism>
<sequence>MAGLFSFHTISQVFNLQNQVAIAAFGQKKTTRRWSFEEGLCGLREPRVEQAADQCLSVRMAE</sequence>
<proteinExistence type="predicted"/>
<evidence type="ECO:0000313" key="1">
    <source>
        <dbReference type="EMBL" id="HBU99454.1"/>
    </source>
</evidence>
<dbReference type="EMBL" id="DOOG01000138">
    <property type="protein sequence ID" value="HBU99454.1"/>
    <property type="molecule type" value="Genomic_DNA"/>
</dbReference>
<dbReference type="AlphaFoldDB" id="A0A358HXB0"/>
<protein>
    <submittedName>
        <fullName evidence="1">Uncharacterized protein</fullName>
    </submittedName>
</protein>
<evidence type="ECO:0000313" key="2">
    <source>
        <dbReference type="EMBL" id="HCW69601.1"/>
    </source>
</evidence>
<comment type="caution">
    <text evidence="1">The sequence shown here is derived from an EMBL/GenBank/DDBJ whole genome shotgun (WGS) entry which is preliminary data.</text>
</comment>
<reference evidence="3 4" key="1">
    <citation type="journal article" date="2018" name="Nat. Biotechnol.">
        <title>A standardized bacterial taxonomy based on genome phylogeny substantially revises the tree of life.</title>
        <authorList>
            <person name="Parks D.H."/>
            <person name="Chuvochina M."/>
            <person name="Waite D.W."/>
            <person name="Rinke C."/>
            <person name="Skarshewski A."/>
            <person name="Chaumeil P.A."/>
            <person name="Hugenholtz P."/>
        </authorList>
    </citation>
    <scope>NUCLEOTIDE SEQUENCE [LARGE SCALE GENOMIC DNA]</scope>
    <source>
        <strain evidence="1">UBA8707</strain>
        <strain evidence="2">UBA9881</strain>
    </source>
</reference>
<evidence type="ECO:0000313" key="4">
    <source>
        <dbReference type="Proteomes" id="UP000264753"/>
    </source>
</evidence>
<gene>
    <name evidence="1" type="ORF">DEF21_16340</name>
    <name evidence="2" type="ORF">DHR80_20830</name>
</gene>
<dbReference type="EMBL" id="DPOP01000162">
    <property type="protein sequence ID" value="HCW69601.1"/>
    <property type="molecule type" value="Genomic_DNA"/>
</dbReference>
<name>A0A358HXB0_9PROT</name>
<dbReference type="Proteomes" id="UP000264753">
    <property type="component" value="Unassembled WGS sequence"/>
</dbReference>
<dbReference type="Proteomes" id="UP000264179">
    <property type="component" value="Unassembled WGS sequence"/>
</dbReference>
<evidence type="ECO:0000313" key="3">
    <source>
        <dbReference type="Proteomes" id="UP000264179"/>
    </source>
</evidence>
<accession>A0A358HXB0</accession>